<accession>A0A851C8Y2</accession>
<name>A0A851C8Y2_CALVR</name>
<keyword evidence="3" id="KW-0238">DNA-binding</keyword>
<dbReference type="InterPro" id="IPR000232">
    <property type="entry name" value="HSF_DNA-bd"/>
</dbReference>
<dbReference type="InterPro" id="IPR036388">
    <property type="entry name" value="WH-like_DNA-bd_sf"/>
</dbReference>
<dbReference type="GO" id="GO:0005634">
    <property type="term" value="C:nucleus"/>
    <property type="evidence" value="ECO:0007669"/>
    <property type="project" value="UniProtKB-SubCell"/>
</dbReference>
<evidence type="ECO:0000256" key="3">
    <source>
        <dbReference type="ARBA" id="ARBA00023125"/>
    </source>
</evidence>
<keyword evidence="7" id="KW-1185">Reference proteome</keyword>
<comment type="similarity">
    <text evidence="2">Belongs to the HSF family.</text>
</comment>
<keyword evidence="4" id="KW-0539">Nucleus</keyword>
<evidence type="ECO:0000313" key="6">
    <source>
        <dbReference type="EMBL" id="NWI52784.1"/>
    </source>
</evidence>
<comment type="subcellular location">
    <subcellularLocation>
        <location evidence="1">Nucleus</location>
    </subcellularLocation>
</comment>
<comment type="caution">
    <text evidence="6">The sequence shown here is derived from an EMBL/GenBank/DDBJ whole genome shotgun (WGS) entry which is preliminary data.</text>
</comment>
<dbReference type="SUPFAM" id="SSF46785">
    <property type="entry name" value="Winged helix' DNA-binding domain"/>
    <property type="match status" value="1"/>
</dbReference>
<protein>
    <submittedName>
        <fullName evidence="6">HSFY1 protein</fullName>
    </submittedName>
</protein>
<reference evidence="6" key="1">
    <citation type="submission" date="2019-10" db="EMBL/GenBank/DDBJ databases">
        <title>Bird 10,000 Genomes (B10K) Project - Family phase.</title>
        <authorList>
            <person name="Zhang G."/>
        </authorList>
    </citation>
    <scope>NUCLEOTIDE SEQUENCE</scope>
    <source>
        <strain evidence="6">B10K-DU-002-55</strain>
        <tissue evidence="6">Muscle</tissue>
    </source>
</reference>
<feature type="domain" description="HSF-type DNA-binding" evidence="5">
    <location>
        <begin position="4"/>
        <end position="92"/>
    </location>
</feature>
<dbReference type="GO" id="GO:0043565">
    <property type="term" value="F:sequence-specific DNA binding"/>
    <property type="evidence" value="ECO:0007669"/>
    <property type="project" value="InterPro"/>
</dbReference>
<dbReference type="InterPro" id="IPR036390">
    <property type="entry name" value="WH_DNA-bd_sf"/>
</dbReference>
<dbReference type="Proteomes" id="UP000642973">
    <property type="component" value="Unassembled WGS sequence"/>
</dbReference>
<feature type="non-terminal residue" evidence="6">
    <location>
        <position position="92"/>
    </location>
</feature>
<evidence type="ECO:0000259" key="5">
    <source>
        <dbReference type="Pfam" id="PF00447"/>
    </source>
</evidence>
<evidence type="ECO:0000256" key="2">
    <source>
        <dbReference type="ARBA" id="ARBA00006403"/>
    </source>
</evidence>
<organism evidence="6 7">
    <name type="scientific">Calyptomena viridis</name>
    <name type="common">Lesser green broadbill</name>
    <dbReference type="NCBI Taxonomy" id="135972"/>
    <lineage>
        <taxon>Eukaryota</taxon>
        <taxon>Metazoa</taxon>
        <taxon>Chordata</taxon>
        <taxon>Craniata</taxon>
        <taxon>Vertebrata</taxon>
        <taxon>Euteleostomi</taxon>
        <taxon>Archelosauria</taxon>
        <taxon>Archosauria</taxon>
        <taxon>Dinosauria</taxon>
        <taxon>Saurischia</taxon>
        <taxon>Theropoda</taxon>
        <taxon>Coelurosauria</taxon>
        <taxon>Aves</taxon>
        <taxon>Neognathae</taxon>
        <taxon>Neoaves</taxon>
        <taxon>Telluraves</taxon>
        <taxon>Australaves</taxon>
        <taxon>Passeriformes</taxon>
        <taxon>Eurylaimidae</taxon>
        <taxon>Calyptomena</taxon>
    </lineage>
</organism>
<evidence type="ECO:0000313" key="7">
    <source>
        <dbReference type="Proteomes" id="UP000642973"/>
    </source>
</evidence>
<sequence>KCIAINKGFFKQEVLGRTGPPHAFAAKSMRSFIEQLSLYGFITMQWDFQWSASLPEFFAGEAMASLHRKLLYCYSPRYNSKHPHLLERWKRR</sequence>
<dbReference type="GO" id="GO:0003700">
    <property type="term" value="F:DNA-binding transcription factor activity"/>
    <property type="evidence" value="ECO:0007669"/>
    <property type="project" value="InterPro"/>
</dbReference>
<dbReference type="Gene3D" id="1.10.10.10">
    <property type="entry name" value="Winged helix-like DNA-binding domain superfamily/Winged helix DNA-binding domain"/>
    <property type="match status" value="1"/>
</dbReference>
<proteinExistence type="inferred from homology"/>
<dbReference type="AlphaFoldDB" id="A0A851C8Y2"/>
<gene>
    <name evidence="6" type="primary">Hsfy1_0</name>
    <name evidence="6" type="ORF">CALVIR_R10964</name>
</gene>
<evidence type="ECO:0000256" key="4">
    <source>
        <dbReference type="ARBA" id="ARBA00023242"/>
    </source>
</evidence>
<evidence type="ECO:0000256" key="1">
    <source>
        <dbReference type="ARBA" id="ARBA00004123"/>
    </source>
</evidence>
<feature type="non-terminal residue" evidence="6">
    <location>
        <position position="1"/>
    </location>
</feature>
<dbReference type="EMBL" id="WEIV01010181">
    <property type="protein sequence ID" value="NWI52784.1"/>
    <property type="molecule type" value="Genomic_DNA"/>
</dbReference>
<dbReference type="Pfam" id="PF00447">
    <property type="entry name" value="HSF_DNA-bind"/>
    <property type="match status" value="1"/>
</dbReference>